<feature type="signal peptide" evidence="2">
    <location>
        <begin position="1"/>
        <end position="28"/>
    </location>
</feature>
<gene>
    <name evidence="4" type="ORF">FEZ08_03650</name>
</gene>
<feature type="domain" description="Internalin I Ig-like" evidence="3">
    <location>
        <begin position="393"/>
        <end position="461"/>
    </location>
</feature>
<dbReference type="InterPro" id="IPR032675">
    <property type="entry name" value="LRR_dom_sf"/>
</dbReference>
<evidence type="ECO:0000256" key="1">
    <source>
        <dbReference type="SAM" id="Phobius"/>
    </source>
</evidence>
<dbReference type="Gene3D" id="3.80.10.10">
    <property type="entry name" value="Ribonuclease Inhibitor"/>
    <property type="match status" value="1"/>
</dbReference>
<comment type="caution">
    <text evidence="4">The sequence shown here is derived from an EMBL/GenBank/DDBJ whole genome shotgun (WGS) entry which is preliminary data.</text>
</comment>
<dbReference type="Gene3D" id="2.60.40.10">
    <property type="entry name" value="Immunoglobulins"/>
    <property type="match status" value="1"/>
</dbReference>
<keyword evidence="1" id="KW-1133">Transmembrane helix</keyword>
<dbReference type="AlphaFoldDB" id="A0A5R8QFA5"/>
<keyword evidence="1" id="KW-0812">Transmembrane</keyword>
<protein>
    <submittedName>
        <fullName evidence="4">LPXTG cell wall anchor domain-containing protein</fullName>
    </submittedName>
</protein>
<dbReference type="InParanoid" id="A0A5R8QFA5"/>
<dbReference type="OrthoDB" id="2680104at2"/>
<evidence type="ECO:0000256" key="2">
    <source>
        <dbReference type="SAM" id="SignalP"/>
    </source>
</evidence>
<evidence type="ECO:0000313" key="4">
    <source>
        <dbReference type="EMBL" id="TLG76721.1"/>
    </source>
</evidence>
<keyword evidence="2" id="KW-0732">Signal</keyword>
<feature type="chain" id="PRO_5024301950" evidence="2">
    <location>
        <begin position="29"/>
        <end position="505"/>
    </location>
</feature>
<dbReference type="EMBL" id="VBWP01000002">
    <property type="protein sequence ID" value="TLG76721.1"/>
    <property type="molecule type" value="Genomic_DNA"/>
</dbReference>
<dbReference type="Pfam" id="PF18981">
    <property type="entry name" value="InlK_D3"/>
    <property type="match status" value="1"/>
</dbReference>
<proteinExistence type="predicted"/>
<reference evidence="4 5" key="1">
    <citation type="submission" date="2019-05" db="EMBL/GenBank/DDBJ databases">
        <title>Culicoidintestinum kansasii gen. nov., sp. nov. from the gastrointestinal tract of the biting midge, Culicoides sonorensis.</title>
        <authorList>
            <person name="Neupane S."/>
            <person name="Ghosh A."/>
            <person name="Gunther S."/>
            <person name="Martin K."/>
            <person name="Zurek L."/>
        </authorList>
    </citation>
    <scope>NUCLEOTIDE SEQUENCE [LARGE SCALE GENOMIC DNA]</scope>
    <source>
        <strain evidence="4 5">CS-1</strain>
    </source>
</reference>
<keyword evidence="5" id="KW-1185">Reference proteome</keyword>
<dbReference type="Proteomes" id="UP000306912">
    <property type="component" value="Unassembled WGS sequence"/>
</dbReference>
<evidence type="ECO:0000313" key="5">
    <source>
        <dbReference type="Proteomes" id="UP000306912"/>
    </source>
</evidence>
<accession>A0A5R8QFA5</accession>
<sequence>MQKIIRIFSAIALSSLLIFMSFAQTVQAAEVTETQELVPLVPDQQLRAAINTIGTAMLPATWPAYEEITEEKFDLINNLGYFYLDLRGKSVENLEGIQYLNVSNGALMLDNSGITDYSPLLAMKQLRALSITTNTMSAEDVGKIGQIQGLGELILSTNQDVDLKDFESQTELYYLEVIGFEDRITVSNLETLAQFPKLWQFDIAYATNTDISGLKDLQEIKNIGLLSVPVSDLSVLESLPKLEYIMLYDSFVSEVSDIIQSKLDAVFAMDPNINTNNWYDGAQQNSVMAISNQSMETNASLQLQVPITIHTGGIFEQLSSTYRWTLLTDETAFAATVTSSNPDVVQANTTNNTDIQLTSGKNGGNATITYSLPSGVSFTFDVTVTSLVPVVSGHDVIYQVGEAKSEADFIQDAAITVDRTATLTTDFNSVVNMQQAGTYQVMVTATDTSGSSEPLPIQVTVVGQATATNDNTNPLPVTGQNIGSFVLIGSFLLIISSGIIIFRRK</sequence>
<dbReference type="InterPro" id="IPR044056">
    <property type="entry name" value="InlI_Ig-like"/>
</dbReference>
<evidence type="ECO:0000259" key="3">
    <source>
        <dbReference type="Pfam" id="PF18981"/>
    </source>
</evidence>
<keyword evidence="1" id="KW-0472">Membrane</keyword>
<name>A0A5R8QFA5_9FIRM</name>
<dbReference type="RefSeq" id="WP_138190358.1">
    <property type="nucleotide sequence ID" value="NZ_VBWP01000002.1"/>
</dbReference>
<feature type="transmembrane region" description="Helical" evidence="1">
    <location>
        <begin position="482"/>
        <end position="502"/>
    </location>
</feature>
<dbReference type="SUPFAM" id="SSF52058">
    <property type="entry name" value="L domain-like"/>
    <property type="match status" value="1"/>
</dbReference>
<organism evidence="4 5">
    <name type="scientific">Culicoidibacter larvae</name>
    <dbReference type="NCBI Taxonomy" id="2579976"/>
    <lineage>
        <taxon>Bacteria</taxon>
        <taxon>Bacillati</taxon>
        <taxon>Bacillota</taxon>
        <taxon>Culicoidibacteria</taxon>
        <taxon>Culicoidibacterales</taxon>
        <taxon>Culicoidibacteraceae</taxon>
        <taxon>Culicoidibacter</taxon>
    </lineage>
</organism>
<dbReference type="NCBIfam" id="TIGR01167">
    <property type="entry name" value="LPXTG_anchor"/>
    <property type="match status" value="1"/>
</dbReference>
<dbReference type="InterPro" id="IPR013783">
    <property type="entry name" value="Ig-like_fold"/>
</dbReference>